<organism evidence="9 10">
    <name type="scientific">Rhodococcus wratislaviensis NBRC 100605</name>
    <dbReference type="NCBI Taxonomy" id="1219028"/>
    <lineage>
        <taxon>Bacteria</taxon>
        <taxon>Bacillati</taxon>
        <taxon>Actinomycetota</taxon>
        <taxon>Actinomycetes</taxon>
        <taxon>Mycobacteriales</taxon>
        <taxon>Nocardiaceae</taxon>
        <taxon>Rhodococcus</taxon>
    </lineage>
</organism>
<evidence type="ECO:0000259" key="8">
    <source>
        <dbReference type="Pfam" id="PF02771"/>
    </source>
</evidence>
<dbReference type="InterPro" id="IPR009075">
    <property type="entry name" value="AcylCo_DH/oxidase_C"/>
</dbReference>
<evidence type="ECO:0000256" key="6">
    <source>
        <dbReference type="SAM" id="MobiDB-lite"/>
    </source>
</evidence>
<dbReference type="PANTHER" id="PTHR43884:SF20">
    <property type="entry name" value="ACYL-COA DEHYDROGENASE FADE28"/>
    <property type="match status" value="1"/>
</dbReference>
<evidence type="ECO:0000256" key="5">
    <source>
        <dbReference type="ARBA" id="ARBA00023002"/>
    </source>
</evidence>
<feature type="region of interest" description="Disordered" evidence="6">
    <location>
        <begin position="370"/>
        <end position="393"/>
    </location>
</feature>
<sequence>MILGTTATARADTELLTATIEAAVRRLDPADGRPERVDRDGPFDRDLWGLLAGEVGVCALAVPEDRGGLGASFQDVAAVLTLLGAELSRVPCLSAVLATGALADCPATPATDEYLAGITAGTLIVTTVVPVPSGDTQFQVERVGGDLVLSGTESFVVDGDIADVVLVPAAGADCSVGLYAVSADTLTRTRMTVTDGTRVMSTITADRVPAVLLDPHPSIRRLQDRALVALACDGLGVATRTLDDAVAYANGRVQFGRVIGGFQAVKHRLAEVAVAVELAKSAVAHAVWAVDEGTDHDLSEAAAIAAIACGEAACRATAENVQVHGGIGFTWEHTAHLFYRRALSNDVLWGSGDQHAQRLYQLAVDGPTRVSPDAVSSPTAAPTSLPHSNTAAW</sequence>
<protein>
    <submittedName>
        <fullName evidence="9">Putative acyl-CoA dehydrogenase</fullName>
    </submittedName>
</protein>
<dbReference type="OrthoDB" id="7328575at2"/>
<dbReference type="EMBL" id="BAWF01000014">
    <property type="protein sequence ID" value="GAF44714.1"/>
    <property type="molecule type" value="Genomic_DNA"/>
</dbReference>
<dbReference type="RefSeq" id="WP_037230698.1">
    <property type="nucleotide sequence ID" value="NZ_BAWF01000014.1"/>
</dbReference>
<dbReference type="InterPro" id="IPR013786">
    <property type="entry name" value="AcylCoA_DH/ox_N"/>
</dbReference>
<keyword evidence="5" id="KW-0560">Oxidoreductase</keyword>
<dbReference type="PANTHER" id="PTHR43884">
    <property type="entry name" value="ACYL-COA DEHYDROGENASE"/>
    <property type="match status" value="1"/>
</dbReference>
<evidence type="ECO:0000256" key="4">
    <source>
        <dbReference type="ARBA" id="ARBA00022827"/>
    </source>
</evidence>
<dbReference type="InterPro" id="IPR036250">
    <property type="entry name" value="AcylCo_DH-like_C"/>
</dbReference>
<dbReference type="GO" id="GO:0003995">
    <property type="term" value="F:acyl-CoA dehydrogenase activity"/>
    <property type="evidence" value="ECO:0007669"/>
    <property type="project" value="TreeGrafter"/>
</dbReference>
<keyword evidence="3" id="KW-0285">Flavoprotein</keyword>
<feature type="compositionally biased region" description="Polar residues" evidence="6">
    <location>
        <begin position="374"/>
        <end position="393"/>
    </location>
</feature>
<gene>
    <name evidence="9" type="ORF">RW1_014_01770</name>
</gene>
<dbReference type="Pfam" id="PF00441">
    <property type="entry name" value="Acyl-CoA_dh_1"/>
    <property type="match status" value="1"/>
</dbReference>
<comment type="cofactor">
    <cofactor evidence="1">
        <name>FAD</name>
        <dbReference type="ChEBI" id="CHEBI:57692"/>
    </cofactor>
</comment>
<evidence type="ECO:0000256" key="1">
    <source>
        <dbReference type="ARBA" id="ARBA00001974"/>
    </source>
</evidence>
<keyword evidence="10" id="KW-1185">Reference proteome</keyword>
<accession>X0PPN3</accession>
<dbReference type="InterPro" id="IPR046373">
    <property type="entry name" value="Acyl-CoA_Oxase/DH_mid-dom_sf"/>
</dbReference>
<name>X0PPN3_RHOWR</name>
<dbReference type="SUPFAM" id="SSF56645">
    <property type="entry name" value="Acyl-CoA dehydrogenase NM domain-like"/>
    <property type="match status" value="1"/>
</dbReference>
<dbReference type="Gene3D" id="2.40.110.10">
    <property type="entry name" value="Butyryl-CoA Dehydrogenase, subunit A, domain 2"/>
    <property type="match status" value="1"/>
</dbReference>
<proteinExistence type="inferred from homology"/>
<dbReference type="Gene3D" id="1.10.540.10">
    <property type="entry name" value="Acyl-CoA dehydrogenase/oxidase, N-terminal domain"/>
    <property type="match status" value="1"/>
</dbReference>
<feature type="domain" description="Acyl-CoA dehydrogenase/oxidase N-terminal" evidence="8">
    <location>
        <begin position="33"/>
        <end position="92"/>
    </location>
</feature>
<dbReference type="GO" id="GO:0050660">
    <property type="term" value="F:flavin adenine dinucleotide binding"/>
    <property type="evidence" value="ECO:0007669"/>
    <property type="project" value="InterPro"/>
</dbReference>
<dbReference type="InterPro" id="IPR009100">
    <property type="entry name" value="AcylCoA_DH/oxidase_NM_dom_sf"/>
</dbReference>
<dbReference type="Proteomes" id="UP000019491">
    <property type="component" value="Unassembled WGS sequence"/>
</dbReference>
<dbReference type="AlphaFoldDB" id="X0PPN3"/>
<evidence type="ECO:0000313" key="10">
    <source>
        <dbReference type="Proteomes" id="UP000019491"/>
    </source>
</evidence>
<comment type="caution">
    <text evidence="9">The sequence shown here is derived from an EMBL/GenBank/DDBJ whole genome shotgun (WGS) entry which is preliminary data.</text>
</comment>
<evidence type="ECO:0000256" key="3">
    <source>
        <dbReference type="ARBA" id="ARBA00022630"/>
    </source>
</evidence>
<comment type="similarity">
    <text evidence="2">Belongs to the acyl-CoA dehydrogenase family.</text>
</comment>
<feature type="domain" description="Acyl-CoA dehydrogenase/oxidase C-terminal" evidence="7">
    <location>
        <begin position="229"/>
        <end position="355"/>
    </location>
</feature>
<evidence type="ECO:0000313" key="9">
    <source>
        <dbReference type="EMBL" id="GAF44714.1"/>
    </source>
</evidence>
<dbReference type="InterPro" id="IPR037069">
    <property type="entry name" value="AcylCoA_DH/ox_N_sf"/>
</dbReference>
<evidence type="ECO:0000259" key="7">
    <source>
        <dbReference type="Pfam" id="PF00441"/>
    </source>
</evidence>
<keyword evidence="4" id="KW-0274">FAD</keyword>
<dbReference type="SUPFAM" id="SSF47203">
    <property type="entry name" value="Acyl-CoA dehydrogenase C-terminal domain-like"/>
    <property type="match status" value="1"/>
</dbReference>
<dbReference type="Pfam" id="PF02771">
    <property type="entry name" value="Acyl-CoA_dh_N"/>
    <property type="match status" value="1"/>
</dbReference>
<evidence type="ECO:0000256" key="2">
    <source>
        <dbReference type="ARBA" id="ARBA00009347"/>
    </source>
</evidence>
<reference evidence="9 10" key="1">
    <citation type="submission" date="2014-02" db="EMBL/GenBank/DDBJ databases">
        <title>Whole genome shotgun sequence of Rhodococcus wratislaviensis NBRC 100605.</title>
        <authorList>
            <person name="Hosoyama A."/>
            <person name="Tsuchikane K."/>
            <person name="Yoshida I."/>
            <person name="Ohji S."/>
            <person name="Ichikawa N."/>
            <person name="Yamazoe A."/>
            <person name="Fujita N."/>
        </authorList>
    </citation>
    <scope>NUCLEOTIDE SEQUENCE [LARGE SCALE GENOMIC DNA]</scope>
    <source>
        <strain evidence="9 10">NBRC 100605</strain>
    </source>
</reference>
<dbReference type="Gene3D" id="1.20.140.10">
    <property type="entry name" value="Butyryl-CoA Dehydrogenase, subunit A, domain 3"/>
    <property type="match status" value="1"/>
</dbReference>